<dbReference type="InterPro" id="IPR015615">
    <property type="entry name" value="TGF-beta-rel"/>
</dbReference>
<dbReference type="EMBL" id="JBICCN010000168">
    <property type="protein sequence ID" value="KAL3088077.1"/>
    <property type="molecule type" value="Genomic_DNA"/>
</dbReference>
<evidence type="ECO:0000256" key="7">
    <source>
        <dbReference type="ARBA" id="ARBA00023180"/>
    </source>
</evidence>
<evidence type="ECO:0000313" key="11">
    <source>
        <dbReference type="EMBL" id="KAL3088077.1"/>
    </source>
</evidence>
<dbReference type="GO" id="GO:0008083">
    <property type="term" value="F:growth factor activity"/>
    <property type="evidence" value="ECO:0007669"/>
    <property type="project" value="UniProtKB-KW"/>
</dbReference>
<dbReference type="InterPro" id="IPR017948">
    <property type="entry name" value="TGFb_CS"/>
</dbReference>
<evidence type="ECO:0000259" key="10">
    <source>
        <dbReference type="PROSITE" id="PS51362"/>
    </source>
</evidence>
<dbReference type="SMART" id="SM00204">
    <property type="entry name" value="TGFB"/>
    <property type="match status" value="1"/>
</dbReference>
<comment type="caution">
    <text evidence="11">The sequence shown here is derived from an EMBL/GenBank/DDBJ whole genome shotgun (WGS) entry which is preliminary data.</text>
</comment>
<evidence type="ECO:0000256" key="4">
    <source>
        <dbReference type="ARBA" id="ARBA00022729"/>
    </source>
</evidence>
<keyword evidence="7" id="KW-0325">Glycoprotein</keyword>
<dbReference type="Proteomes" id="UP001620645">
    <property type="component" value="Unassembled WGS sequence"/>
</dbReference>
<reference evidence="11 12" key="1">
    <citation type="submission" date="2024-10" db="EMBL/GenBank/DDBJ databases">
        <authorList>
            <person name="Kim D."/>
        </authorList>
    </citation>
    <scope>NUCLEOTIDE SEQUENCE [LARGE SCALE GENOMIC DNA]</scope>
    <source>
        <strain evidence="11">Taebaek</strain>
    </source>
</reference>
<protein>
    <recommendedName>
        <fullName evidence="10">TGF-beta family profile domain-containing protein</fullName>
    </recommendedName>
</protein>
<organism evidence="11 12">
    <name type="scientific">Heterodera schachtii</name>
    <name type="common">Sugarbeet cyst nematode worm</name>
    <name type="synonym">Tylenchus schachtii</name>
    <dbReference type="NCBI Taxonomy" id="97005"/>
    <lineage>
        <taxon>Eukaryota</taxon>
        <taxon>Metazoa</taxon>
        <taxon>Ecdysozoa</taxon>
        <taxon>Nematoda</taxon>
        <taxon>Chromadorea</taxon>
        <taxon>Rhabditida</taxon>
        <taxon>Tylenchina</taxon>
        <taxon>Tylenchomorpha</taxon>
        <taxon>Tylenchoidea</taxon>
        <taxon>Heteroderidae</taxon>
        <taxon>Heteroderinae</taxon>
        <taxon>Heterodera</taxon>
    </lineage>
</organism>
<evidence type="ECO:0000256" key="6">
    <source>
        <dbReference type="ARBA" id="ARBA00023157"/>
    </source>
</evidence>
<comment type="similarity">
    <text evidence="2 8">Belongs to the TGF-beta family.</text>
</comment>
<proteinExistence type="inferred from homology"/>
<sequence length="597" mass="67730">MVNNSNNKSACCFAFPLFCCLLLPMLLLFALPKCHFCAIVFDHHQPNSVPSSSSSFSSQLSSPLFSSEVRFMQKLFDRFERGDGIGNSAIGYAPAVSVKECSTDGSRNSVLGWGLKFALNKLAPTERYVRAELHLHGRLDSFLDDKWTKSTTPPLHIIQFMCSSDKWTQKIGKNVKDYGKWPKNGTGGTIWPSRKISLGLVRIDQMDEKQQKKNYHRHHQIHSPGWSTFDAMTPLLYASMDNAEQQQDELHINFHRYRKPLDERQLNRFIHIHRPFLVVYIEGLASAKNGGNEDKFADEDKFAGRRAKRDIRATLTDYDNFRHQMDKVRKTAEYFSYGMAKGNVNDAANDAQMPTESAGDGNDFDTFRRLNRRRKMRNRKSKSAQKKYPGFDANDPMLGFGTPFSPWQRMSPSVNRRTKMLQSPNAGTSLNDILGLREHGYWFSTEKGNGTNRANDGGEAAIDETKLFIMDENQPKSDRCAWHNMTVDFHQLGWSDRIIAPKRFEAGFCGGHCDYPLENESNPSNHAILQSLIATQQQREGRAVAAAQPQRRTMASPSAVCCAPAEFDSLTLLYFDERDNVVLKNYPRMVVLSCGCL</sequence>
<dbReference type="InterPro" id="IPR029034">
    <property type="entry name" value="Cystine-knot_cytokine"/>
</dbReference>
<keyword evidence="4 9" id="KW-0732">Signal</keyword>
<keyword evidence="3" id="KW-0964">Secreted</keyword>
<evidence type="ECO:0000256" key="1">
    <source>
        <dbReference type="ARBA" id="ARBA00004613"/>
    </source>
</evidence>
<dbReference type="AlphaFoldDB" id="A0ABD2JBY1"/>
<gene>
    <name evidence="11" type="ORF">niasHS_009363</name>
</gene>
<dbReference type="GO" id="GO:0005576">
    <property type="term" value="C:extracellular region"/>
    <property type="evidence" value="ECO:0007669"/>
    <property type="project" value="UniProtKB-SubCell"/>
</dbReference>
<keyword evidence="12" id="KW-1185">Reference proteome</keyword>
<keyword evidence="6" id="KW-1015">Disulfide bond</keyword>
<dbReference type="PANTHER" id="PTHR11848">
    <property type="entry name" value="TGF-BETA FAMILY"/>
    <property type="match status" value="1"/>
</dbReference>
<name>A0ABD2JBY1_HETSC</name>
<feature type="signal peptide" evidence="9">
    <location>
        <begin position="1"/>
        <end position="32"/>
    </location>
</feature>
<keyword evidence="5 8" id="KW-0339">Growth factor</keyword>
<dbReference type="SUPFAM" id="SSF57501">
    <property type="entry name" value="Cystine-knot cytokines"/>
    <property type="match status" value="1"/>
</dbReference>
<feature type="domain" description="TGF-beta family profile" evidence="10">
    <location>
        <begin position="450"/>
        <end position="597"/>
    </location>
</feature>
<dbReference type="PROSITE" id="PS00250">
    <property type="entry name" value="TGF_BETA_1"/>
    <property type="match status" value="1"/>
</dbReference>
<evidence type="ECO:0000256" key="2">
    <source>
        <dbReference type="ARBA" id="ARBA00006656"/>
    </source>
</evidence>
<evidence type="ECO:0000256" key="8">
    <source>
        <dbReference type="RuleBase" id="RU000354"/>
    </source>
</evidence>
<evidence type="ECO:0000313" key="12">
    <source>
        <dbReference type="Proteomes" id="UP001620645"/>
    </source>
</evidence>
<dbReference type="PROSITE" id="PS51362">
    <property type="entry name" value="TGF_BETA_2"/>
    <property type="match status" value="1"/>
</dbReference>
<accession>A0ABD2JBY1</accession>
<dbReference type="Gene3D" id="2.10.90.10">
    <property type="entry name" value="Cystine-knot cytokines"/>
    <property type="match status" value="1"/>
</dbReference>
<evidence type="ECO:0000256" key="9">
    <source>
        <dbReference type="SAM" id="SignalP"/>
    </source>
</evidence>
<feature type="chain" id="PRO_5044887853" description="TGF-beta family profile domain-containing protein" evidence="9">
    <location>
        <begin position="33"/>
        <end position="597"/>
    </location>
</feature>
<evidence type="ECO:0000256" key="3">
    <source>
        <dbReference type="ARBA" id="ARBA00022525"/>
    </source>
</evidence>
<comment type="subcellular location">
    <subcellularLocation>
        <location evidence="1">Secreted</location>
    </subcellularLocation>
</comment>
<evidence type="ECO:0000256" key="5">
    <source>
        <dbReference type="ARBA" id="ARBA00023030"/>
    </source>
</evidence>
<dbReference type="InterPro" id="IPR001839">
    <property type="entry name" value="TGF-b_C"/>
</dbReference>
<dbReference type="Pfam" id="PF00019">
    <property type="entry name" value="TGF_beta"/>
    <property type="match status" value="1"/>
</dbReference>
<dbReference type="FunFam" id="2.10.90.10:FF:000001">
    <property type="entry name" value="Bone morphogenetic protein 4"/>
    <property type="match status" value="1"/>
</dbReference>